<sequence>MTAELAEVPTEGISEDISAALFADLKKMAPAMTAFRYEMFARRIVAAEYGRSDAVEWAMEWWAELEAAKKEHSAAAEVCMQELQAMRKRMHDDFVAGIVENPRYQAFLDTVENPAELKSNEPYMAWLSEVLALYAANKPKGAAAKDGEVGGASAFIRRYADANLSQRVRKARLRVVPPKI</sequence>
<protein>
    <submittedName>
        <fullName evidence="1">Uncharacterized protein</fullName>
    </submittedName>
</protein>
<accession>A0ABU6JAG6</accession>
<keyword evidence="2" id="KW-1185">Reference proteome</keyword>
<evidence type="ECO:0000313" key="2">
    <source>
        <dbReference type="Proteomes" id="UP001352263"/>
    </source>
</evidence>
<gene>
    <name evidence="1" type="ORF">RY831_14770</name>
</gene>
<evidence type="ECO:0000313" key="1">
    <source>
        <dbReference type="EMBL" id="MEC4720423.1"/>
    </source>
</evidence>
<organism evidence="1 2">
    <name type="scientific">Noviherbaspirillum album</name>
    <dbReference type="NCBI Taxonomy" id="3080276"/>
    <lineage>
        <taxon>Bacteria</taxon>
        <taxon>Pseudomonadati</taxon>
        <taxon>Pseudomonadota</taxon>
        <taxon>Betaproteobacteria</taxon>
        <taxon>Burkholderiales</taxon>
        <taxon>Oxalobacteraceae</taxon>
        <taxon>Noviherbaspirillum</taxon>
    </lineage>
</organism>
<comment type="caution">
    <text evidence="1">The sequence shown here is derived from an EMBL/GenBank/DDBJ whole genome shotgun (WGS) entry which is preliminary data.</text>
</comment>
<dbReference type="Proteomes" id="UP001352263">
    <property type="component" value="Unassembled WGS sequence"/>
</dbReference>
<dbReference type="EMBL" id="JAWIIV010000011">
    <property type="protein sequence ID" value="MEC4720423.1"/>
    <property type="molecule type" value="Genomic_DNA"/>
</dbReference>
<name>A0ABU6JAG6_9BURK</name>
<reference evidence="1 2" key="1">
    <citation type="submission" date="2023-10" db="EMBL/GenBank/DDBJ databases">
        <title>Noviherbaspirillum sp. CPCC 100848 genome assembly.</title>
        <authorList>
            <person name="Li X.Y."/>
            <person name="Fang X.M."/>
        </authorList>
    </citation>
    <scope>NUCLEOTIDE SEQUENCE [LARGE SCALE GENOMIC DNA]</scope>
    <source>
        <strain evidence="1 2">CPCC 100848</strain>
    </source>
</reference>
<proteinExistence type="predicted"/>
<dbReference type="RefSeq" id="WP_326507142.1">
    <property type="nucleotide sequence ID" value="NZ_JAWIIV010000011.1"/>
</dbReference>